<accession>A0A8S9YS60</accession>
<reference evidence="3" key="1">
    <citation type="submission" date="2019-07" db="EMBL/GenBank/DDBJ databases">
        <title>Annotation for the trematode Paragonimus miyazaki's.</title>
        <authorList>
            <person name="Choi Y.-J."/>
        </authorList>
    </citation>
    <scope>NUCLEOTIDE SEQUENCE</scope>
    <source>
        <strain evidence="3">Japan</strain>
    </source>
</reference>
<dbReference type="OrthoDB" id="2018246at2759"/>
<dbReference type="EMBL" id="JTDE01002376">
    <property type="protein sequence ID" value="KAF7257454.1"/>
    <property type="molecule type" value="Genomic_DNA"/>
</dbReference>
<dbReference type="InterPro" id="IPR004152">
    <property type="entry name" value="GAT_dom"/>
</dbReference>
<feature type="compositionally biased region" description="Polar residues" evidence="1">
    <location>
        <begin position="59"/>
        <end position="72"/>
    </location>
</feature>
<dbReference type="Pfam" id="PF03127">
    <property type="entry name" value="GAT"/>
    <property type="match status" value="1"/>
</dbReference>
<dbReference type="SUPFAM" id="SSF89009">
    <property type="entry name" value="GAT-like domain"/>
    <property type="match status" value="1"/>
</dbReference>
<sequence>MLKCWVEHNWNVPGKKDLEKVYTTLRQKGIQFPQSPPDGFVRTTILNSFTPADKRTVRASPSETPSAPSGTYGSKHATCITAPRRTSSYSGATVTAINGRDQPGTACRTCCSRRSSGGHLSPTLVPIHAHHVGHHCVVALSPRVTQLNSPVTGLRQVASHVEPCVIRHESTIPPFRTAPGSQQMISLQTGGRHCLSSNPIELPDQMEFDADGAVSHLTAGQRVKLTQDLSVVETNVNVLNDMLAELRPDTVTPDDLTLLHELTQTCRVMHRRVVQFLSQVSDEEVTPSLLQVNDNLNNAFMRYDRFERYRLRAFRSETTDAAAIDLAVVRSNGVCCQHINRTTSRVQPMLAITAGTDQDLTQGGQRLVPLASNPRNGLDDDDDLLIDINEELNDSAASHTLDMDEVARWLAGRQLVPVSQSNPGQLHSEQPLITLEPVNKTMEALALVHITQPPHIGSLSVKERNGLSENMFRTPKPTDTRASSSSVGHSSSHPEDLLSL</sequence>
<dbReference type="GO" id="GO:0007165">
    <property type="term" value="P:signal transduction"/>
    <property type="evidence" value="ECO:0007669"/>
    <property type="project" value="TreeGrafter"/>
</dbReference>
<organism evidence="3 4">
    <name type="scientific">Paragonimus skrjabini miyazakii</name>
    <dbReference type="NCBI Taxonomy" id="59628"/>
    <lineage>
        <taxon>Eukaryota</taxon>
        <taxon>Metazoa</taxon>
        <taxon>Spiralia</taxon>
        <taxon>Lophotrochozoa</taxon>
        <taxon>Platyhelminthes</taxon>
        <taxon>Trematoda</taxon>
        <taxon>Digenea</taxon>
        <taxon>Plagiorchiida</taxon>
        <taxon>Troglotremata</taxon>
        <taxon>Troglotrematidae</taxon>
        <taxon>Paragonimus</taxon>
    </lineage>
</organism>
<name>A0A8S9YS60_9TREM</name>
<dbReference type="GO" id="GO:0035091">
    <property type="term" value="F:phosphatidylinositol binding"/>
    <property type="evidence" value="ECO:0007669"/>
    <property type="project" value="InterPro"/>
</dbReference>
<dbReference type="InterPro" id="IPR038425">
    <property type="entry name" value="GAT_sf"/>
</dbReference>
<protein>
    <recommendedName>
        <fullName evidence="2">GAT domain-containing protein</fullName>
    </recommendedName>
</protein>
<dbReference type="GO" id="GO:0016020">
    <property type="term" value="C:membrane"/>
    <property type="evidence" value="ECO:0007669"/>
    <property type="project" value="TreeGrafter"/>
</dbReference>
<dbReference type="GO" id="GO:0043130">
    <property type="term" value="F:ubiquitin binding"/>
    <property type="evidence" value="ECO:0007669"/>
    <property type="project" value="InterPro"/>
</dbReference>
<proteinExistence type="predicted"/>
<evidence type="ECO:0000313" key="3">
    <source>
        <dbReference type="EMBL" id="KAF7257454.1"/>
    </source>
</evidence>
<gene>
    <name evidence="3" type="ORF">EG68_04319</name>
</gene>
<dbReference type="PANTHER" id="PTHR13856:SF137">
    <property type="entry name" value="GH05942P"/>
    <property type="match status" value="1"/>
</dbReference>
<dbReference type="PANTHER" id="PTHR13856">
    <property type="entry name" value="VHS DOMAIN CONTAINING PROTEIN FAMILY"/>
    <property type="match status" value="1"/>
</dbReference>
<dbReference type="GO" id="GO:0005768">
    <property type="term" value="C:endosome"/>
    <property type="evidence" value="ECO:0007669"/>
    <property type="project" value="TreeGrafter"/>
</dbReference>
<dbReference type="Proteomes" id="UP000822476">
    <property type="component" value="Unassembled WGS sequence"/>
</dbReference>
<evidence type="ECO:0000259" key="2">
    <source>
        <dbReference type="PROSITE" id="PS50909"/>
    </source>
</evidence>
<comment type="caution">
    <text evidence="3">The sequence shown here is derived from an EMBL/GenBank/DDBJ whole genome shotgun (WGS) entry which is preliminary data.</text>
</comment>
<keyword evidence="4" id="KW-1185">Reference proteome</keyword>
<dbReference type="CDD" id="cd14233">
    <property type="entry name" value="GAT_TOM1_like"/>
    <property type="match status" value="1"/>
</dbReference>
<dbReference type="PROSITE" id="PS50909">
    <property type="entry name" value="GAT"/>
    <property type="match status" value="1"/>
</dbReference>
<evidence type="ECO:0000313" key="4">
    <source>
        <dbReference type="Proteomes" id="UP000822476"/>
    </source>
</evidence>
<evidence type="ECO:0000256" key="1">
    <source>
        <dbReference type="SAM" id="MobiDB-lite"/>
    </source>
</evidence>
<feature type="region of interest" description="Disordered" evidence="1">
    <location>
        <begin position="459"/>
        <end position="500"/>
    </location>
</feature>
<feature type="region of interest" description="Disordered" evidence="1">
    <location>
        <begin position="55"/>
        <end position="75"/>
    </location>
</feature>
<dbReference type="AlphaFoldDB" id="A0A8S9YS60"/>
<dbReference type="Gene3D" id="1.20.58.160">
    <property type="match status" value="1"/>
</dbReference>
<dbReference type="GO" id="GO:0030276">
    <property type="term" value="F:clathrin binding"/>
    <property type="evidence" value="ECO:0007669"/>
    <property type="project" value="TreeGrafter"/>
</dbReference>
<feature type="domain" description="GAT" evidence="2">
    <location>
        <begin position="220"/>
        <end position="308"/>
    </location>
</feature>